<dbReference type="InterPro" id="IPR050980">
    <property type="entry name" value="2C_sensor_his_kinase"/>
</dbReference>
<dbReference type="SUPFAM" id="SSF47384">
    <property type="entry name" value="Homodimeric domain of signal transducing histidine kinase"/>
    <property type="match status" value="1"/>
</dbReference>
<comment type="catalytic activity">
    <reaction evidence="1">
        <text>ATP + protein L-histidine = ADP + protein N-phospho-L-histidine.</text>
        <dbReference type="EC" id="2.7.13.3"/>
    </reaction>
</comment>
<dbReference type="CDD" id="cd00082">
    <property type="entry name" value="HisKA"/>
    <property type="match status" value="1"/>
</dbReference>
<keyword evidence="10" id="KW-0812">Transmembrane</keyword>
<dbReference type="PANTHER" id="PTHR44936:SF10">
    <property type="entry name" value="SENSOR PROTEIN RSTB"/>
    <property type="match status" value="1"/>
</dbReference>
<keyword evidence="8" id="KW-0418">Kinase</keyword>
<organism evidence="13 14">
    <name type="scientific">Nitrospirillum amazonense</name>
    <dbReference type="NCBI Taxonomy" id="28077"/>
    <lineage>
        <taxon>Bacteria</taxon>
        <taxon>Pseudomonadati</taxon>
        <taxon>Pseudomonadota</taxon>
        <taxon>Alphaproteobacteria</taxon>
        <taxon>Rhodospirillales</taxon>
        <taxon>Azospirillaceae</taxon>
        <taxon>Nitrospirillum</taxon>
    </lineage>
</organism>
<feature type="domain" description="Histidine kinase" evidence="11">
    <location>
        <begin position="251"/>
        <end position="450"/>
    </location>
</feature>
<dbReference type="Gene3D" id="1.10.287.130">
    <property type="match status" value="1"/>
</dbReference>
<dbReference type="InterPro" id="IPR003660">
    <property type="entry name" value="HAMP_dom"/>
</dbReference>
<dbReference type="SUPFAM" id="SSF55874">
    <property type="entry name" value="ATPase domain of HSP90 chaperone/DNA topoisomerase II/histidine kinase"/>
    <property type="match status" value="1"/>
</dbReference>
<evidence type="ECO:0000313" key="13">
    <source>
        <dbReference type="EMBL" id="TWB18508.1"/>
    </source>
</evidence>
<dbReference type="OrthoDB" id="9804645at2"/>
<dbReference type="SMART" id="SM00387">
    <property type="entry name" value="HATPase_c"/>
    <property type="match status" value="1"/>
</dbReference>
<sequence>MTRLGIHRRGHHWSHLWPRSLIGRLGLVLFGAVLLAVIGNAIVLGQAEQHYGDETQTWHIAEQVETAGHVLSAIDPARRGNVASSLSSPYLTFTWVDVAQAREVQGDNPASWLLRHEMIEHRAALAGMDLRLRTGPGTPVKAFDGDVRLLDGSTLRFGVTDLPSTVPVIYAQLGSIALLSIGVLLMALFLVQTLASPLKMLVKAADAVGNGPPVFIPTRGPQEIRHVAQAFNAMQRRIDRLIASRTEALAAVSHDLRTPIGRLRLRAGFLPNTEDRAAFDSDLDEMEGMVNDLLDYLGGEEDPEKPRRTDLPALLSTLVDNATDAGHVASYEGPERLPLALRPLGMRRAFSNIINNAIAYGGTARVTVRDTGNNAVITISDDGPGIPEAQFETVFEPFHRLEESRNRGTGGTGLGLTIARQAVTREGGTITLNNRAEGGLSVIITIPKRDDPTQKVGRHTLS</sequence>
<keyword evidence="5" id="KW-0597">Phosphoprotein</keyword>
<evidence type="ECO:0000313" key="14">
    <source>
        <dbReference type="Proteomes" id="UP000319859"/>
    </source>
</evidence>
<accession>A0A560FA66</accession>
<evidence type="ECO:0000256" key="5">
    <source>
        <dbReference type="ARBA" id="ARBA00022553"/>
    </source>
</evidence>
<evidence type="ECO:0000259" key="12">
    <source>
        <dbReference type="PROSITE" id="PS50885"/>
    </source>
</evidence>
<evidence type="ECO:0000256" key="10">
    <source>
        <dbReference type="SAM" id="Phobius"/>
    </source>
</evidence>
<dbReference type="InterPro" id="IPR003661">
    <property type="entry name" value="HisK_dim/P_dom"/>
</dbReference>
<dbReference type="GO" id="GO:0005886">
    <property type="term" value="C:plasma membrane"/>
    <property type="evidence" value="ECO:0007669"/>
    <property type="project" value="UniProtKB-SubCell"/>
</dbReference>
<name>A0A560FA66_9PROT</name>
<dbReference type="AlphaFoldDB" id="A0A560FA66"/>
<keyword evidence="10" id="KW-0472">Membrane</keyword>
<dbReference type="EC" id="2.7.13.3" evidence="3"/>
<dbReference type="PANTHER" id="PTHR44936">
    <property type="entry name" value="SENSOR PROTEIN CREC"/>
    <property type="match status" value="1"/>
</dbReference>
<proteinExistence type="predicted"/>
<dbReference type="InterPro" id="IPR005467">
    <property type="entry name" value="His_kinase_dom"/>
</dbReference>
<protein>
    <recommendedName>
        <fullName evidence="3">histidine kinase</fullName>
        <ecNumber evidence="3">2.7.13.3</ecNumber>
    </recommendedName>
</protein>
<dbReference type="SMART" id="SM00388">
    <property type="entry name" value="HisKA"/>
    <property type="match status" value="1"/>
</dbReference>
<reference evidence="13 14" key="1">
    <citation type="submission" date="2019-06" db="EMBL/GenBank/DDBJ databases">
        <title>Genomic Encyclopedia of Type Strains, Phase IV (KMG-V): Genome sequencing to study the core and pangenomes of soil and plant-associated prokaryotes.</title>
        <authorList>
            <person name="Whitman W."/>
        </authorList>
    </citation>
    <scope>NUCLEOTIDE SEQUENCE [LARGE SCALE GENOMIC DNA]</scope>
    <source>
        <strain evidence="13 14">BR 11880</strain>
    </source>
</reference>
<keyword evidence="10" id="KW-1133">Transmembrane helix</keyword>
<dbReference type="InterPro" id="IPR036097">
    <property type="entry name" value="HisK_dim/P_sf"/>
</dbReference>
<dbReference type="InterPro" id="IPR003594">
    <property type="entry name" value="HATPase_dom"/>
</dbReference>
<comment type="caution">
    <text evidence="13">The sequence shown here is derived from an EMBL/GenBank/DDBJ whole genome shotgun (WGS) entry which is preliminary data.</text>
</comment>
<dbReference type="InterPro" id="IPR036890">
    <property type="entry name" value="HATPase_C_sf"/>
</dbReference>
<dbReference type="EMBL" id="VITN01000010">
    <property type="protein sequence ID" value="TWB18508.1"/>
    <property type="molecule type" value="Genomic_DNA"/>
</dbReference>
<dbReference type="PROSITE" id="PS50109">
    <property type="entry name" value="HIS_KIN"/>
    <property type="match status" value="1"/>
</dbReference>
<dbReference type="Pfam" id="PF00672">
    <property type="entry name" value="HAMP"/>
    <property type="match status" value="1"/>
</dbReference>
<keyword evidence="4" id="KW-1003">Cell membrane</keyword>
<evidence type="ECO:0000256" key="3">
    <source>
        <dbReference type="ARBA" id="ARBA00012438"/>
    </source>
</evidence>
<keyword evidence="9" id="KW-0067">ATP-binding</keyword>
<evidence type="ECO:0000259" key="11">
    <source>
        <dbReference type="PROSITE" id="PS50109"/>
    </source>
</evidence>
<evidence type="ECO:0000256" key="2">
    <source>
        <dbReference type="ARBA" id="ARBA00004651"/>
    </source>
</evidence>
<dbReference type="PROSITE" id="PS50885">
    <property type="entry name" value="HAMP"/>
    <property type="match status" value="1"/>
</dbReference>
<dbReference type="Proteomes" id="UP000319859">
    <property type="component" value="Unassembled WGS sequence"/>
</dbReference>
<dbReference type="CDD" id="cd06225">
    <property type="entry name" value="HAMP"/>
    <property type="match status" value="1"/>
</dbReference>
<dbReference type="PRINTS" id="PR00344">
    <property type="entry name" value="BCTRLSENSOR"/>
</dbReference>
<dbReference type="Gene3D" id="3.30.565.10">
    <property type="entry name" value="Histidine kinase-like ATPase, C-terminal domain"/>
    <property type="match status" value="1"/>
</dbReference>
<evidence type="ECO:0000256" key="1">
    <source>
        <dbReference type="ARBA" id="ARBA00000085"/>
    </source>
</evidence>
<comment type="subcellular location">
    <subcellularLocation>
        <location evidence="2">Cell membrane</location>
        <topology evidence="2">Multi-pass membrane protein</topology>
    </subcellularLocation>
</comment>
<dbReference type="GO" id="GO:0005524">
    <property type="term" value="F:ATP binding"/>
    <property type="evidence" value="ECO:0007669"/>
    <property type="project" value="UniProtKB-KW"/>
</dbReference>
<evidence type="ECO:0000256" key="7">
    <source>
        <dbReference type="ARBA" id="ARBA00022741"/>
    </source>
</evidence>
<dbReference type="SMART" id="SM00304">
    <property type="entry name" value="HAMP"/>
    <property type="match status" value="1"/>
</dbReference>
<feature type="transmembrane region" description="Helical" evidence="10">
    <location>
        <begin position="169"/>
        <end position="191"/>
    </location>
</feature>
<evidence type="ECO:0000256" key="8">
    <source>
        <dbReference type="ARBA" id="ARBA00022777"/>
    </source>
</evidence>
<dbReference type="Pfam" id="PF02518">
    <property type="entry name" value="HATPase_c"/>
    <property type="match status" value="1"/>
</dbReference>
<keyword evidence="6" id="KW-0808">Transferase</keyword>
<feature type="transmembrane region" description="Helical" evidence="10">
    <location>
        <begin position="21"/>
        <end position="43"/>
    </location>
</feature>
<dbReference type="GO" id="GO:0000155">
    <property type="term" value="F:phosphorelay sensor kinase activity"/>
    <property type="evidence" value="ECO:0007669"/>
    <property type="project" value="InterPro"/>
</dbReference>
<evidence type="ECO:0000256" key="4">
    <source>
        <dbReference type="ARBA" id="ARBA00022475"/>
    </source>
</evidence>
<evidence type="ECO:0000256" key="6">
    <source>
        <dbReference type="ARBA" id="ARBA00022679"/>
    </source>
</evidence>
<evidence type="ECO:0000256" key="9">
    <source>
        <dbReference type="ARBA" id="ARBA00022840"/>
    </source>
</evidence>
<dbReference type="RefSeq" id="WP_145751106.1">
    <property type="nucleotide sequence ID" value="NZ_VITN01000010.1"/>
</dbReference>
<feature type="domain" description="HAMP" evidence="12">
    <location>
        <begin position="192"/>
        <end position="243"/>
    </location>
</feature>
<gene>
    <name evidence="13" type="ORF">FBZ89_110157</name>
</gene>
<dbReference type="InterPro" id="IPR004358">
    <property type="entry name" value="Sig_transdc_His_kin-like_C"/>
</dbReference>
<keyword evidence="7" id="KW-0547">Nucleotide-binding</keyword>